<sequence>MQAATKRPKQLHSESEQESELDSGPSWAANSSQRTHFSGHVADVVAHNEPQTGSGAGWLVGWVVEWASSSNMQQRFLQQQQQQQQQTGCSKSNQ</sequence>
<dbReference type="Proteomes" id="UP000295192">
    <property type="component" value="Unassembled WGS sequence"/>
</dbReference>
<dbReference type="AlphaFoldDB" id="A0A484B3E4"/>
<dbReference type="EMBL" id="LSRL02000167">
    <property type="protein sequence ID" value="TDG43248.1"/>
    <property type="molecule type" value="Genomic_DNA"/>
</dbReference>
<feature type="region of interest" description="Disordered" evidence="1">
    <location>
        <begin position="73"/>
        <end position="94"/>
    </location>
</feature>
<reference evidence="2 3" key="1">
    <citation type="journal article" date="2019" name="J. Hered.">
        <title>An Improved Genome Assembly for Drosophila navojoa, the Basal Species in the mojavensis Cluster.</title>
        <authorList>
            <person name="Vanderlinde T."/>
            <person name="Dupim E.G."/>
            <person name="Nazario-Yepiz N.O."/>
            <person name="Carvalho A.B."/>
        </authorList>
    </citation>
    <scope>NUCLEOTIDE SEQUENCE [LARGE SCALE GENOMIC DNA]</scope>
    <source>
        <strain evidence="2">Navoj_Jal97</strain>
        <tissue evidence="2">Whole organism</tissue>
    </source>
</reference>
<comment type="caution">
    <text evidence="2">The sequence shown here is derived from an EMBL/GenBank/DDBJ whole genome shotgun (WGS) entry which is preliminary data.</text>
</comment>
<feature type="region of interest" description="Disordered" evidence="1">
    <location>
        <begin position="1"/>
        <end position="35"/>
    </location>
</feature>
<organism evidence="2 3">
    <name type="scientific">Drosophila navojoa</name>
    <name type="common">Fruit fly</name>
    <dbReference type="NCBI Taxonomy" id="7232"/>
    <lineage>
        <taxon>Eukaryota</taxon>
        <taxon>Metazoa</taxon>
        <taxon>Ecdysozoa</taxon>
        <taxon>Arthropoda</taxon>
        <taxon>Hexapoda</taxon>
        <taxon>Insecta</taxon>
        <taxon>Pterygota</taxon>
        <taxon>Neoptera</taxon>
        <taxon>Endopterygota</taxon>
        <taxon>Diptera</taxon>
        <taxon>Brachycera</taxon>
        <taxon>Muscomorpha</taxon>
        <taxon>Ephydroidea</taxon>
        <taxon>Drosophilidae</taxon>
        <taxon>Drosophila</taxon>
    </lineage>
</organism>
<evidence type="ECO:0000313" key="2">
    <source>
        <dbReference type="EMBL" id="TDG43248.1"/>
    </source>
</evidence>
<evidence type="ECO:0000313" key="3">
    <source>
        <dbReference type="Proteomes" id="UP000295192"/>
    </source>
</evidence>
<protein>
    <submittedName>
        <fullName evidence="2">Uncharacterized protein</fullName>
    </submittedName>
</protein>
<proteinExistence type="predicted"/>
<feature type="compositionally biased region" description="Basic residues" evidence="1">
    <location>
        <begin position="1"/>
        <end position="10"/>
    </location>
</feature>
<accession>A0A484B3E4</accession>
<gene>
    <name evidence="2" type="ORF">AWZ03_010342</name>
</gene>
<keyword evidence="3" id="KW-1185">Reference proteome</keyword>
<evidence type="ECO:0000256" key="1">
    <source>
        <dbReference type="SAM" id="MobiDB-lite"/>
    </source>
</evidence>
<feature type="compositionally biased region" description="Low complexity" evidence="1">
    <location>
        <begin position="73"/>
        <end position="86"/>
    </location>
</feature>
<name>A0A484B3E4_DRONA</name>